<dbReference type="PANTHER" id="PTHR12203">
    <property type="entry name" value="KDEL LYS-ASP-GLU-LEU CONTAINING - RELATED"/>
    <property type="match status" value="1"/>
</dbReference>
<reference evidence="3" key="1">
    <citation type="journal article" date="2020" name="Stud. Mycol.">
        <title>101 Dothideomycetes genomes: a test case for predicting lifestyles and emergence of pathogens.</title>
        <authorList>
            <person name="Haridas S."/>
            <person name="Albert R."/>
            <person name="Binder M."/>
            <person name="Bloem J."/>
            <person name="Labutti K."/>
            <person name="Salamov A."/>
            <person name="Andreopoulos B."/>
            <person name="Baker S."/>
            <person name="Barry K."/>
            <person name="Bills G."/>
            <person name="Bluhm B."/>
            <person name="Cannon C."/>
            <person name="Castanera R."/>
            <person name="Culley D."/>
            <person name="Daum C."/>
            <person name="Ezra D."/>
            <person name="Gonzalez J."/>
            <person name="Henrissat B."/>
            <person name="Kuo A."/>
            <person name="Liang C."/>
            <person name="Lipzen A."/>
            <person name="Lutzoni F."/>
            <person name="Magnuson J."/>
            <person name="Mondo S."/>
            <person name="Nolan M."/>
            <person name="Ohm R."/>
            <person name="Pangilinan J."/>
            <person name="Park H.-J."/>
            <person name="Ramirez L."/>
            <person name="Alfaro M."/>
            <person name="Sun H."/>
            <person name="Tritt A."/>
            <person name="Yoshinaga Y."/>
            <person name="Zwiers L.-H."/>
            <person name="Turgeon B."/>
            <person name="Goodwin S."/>
            <person name="Spatafora J."/>
            <person name="Crous P."/>
            <person name="Grigoriev I."/>
        </authorList>
    </citation>
    <scope>NUCLEOTIDE SEQUENCE</scope>
    <source>
        <strain evidence="3">CBS 675.92</strain>
    </source>
</reference>
<dbReference type="InterPro" id="IPR051091">
    <property type="entry name" value="O-Glucosyltr/Glycosyltrsf_90"/>
</dbReference>
<dbReference type="Proteomes" id="UP000800035">
    <property type="component" value="Unassembled WGS sequence"/>
</dbReference>
<evidence type="ECO:0000313" key="3">
    <source>
        <dbReference type="EMBL" id="KAF1962517.1"/>
    </source>
</evidence>
<dbReference type="Pfam" id="PF05686">
    <property type="entry name" value="Glyco_transf_90"/>
    <property type="match status" value="1"/>
</dbReference>
<dbReference type="EMBL" id="ML976979">
    <property type="protein sequence ID" value="KAF1962517.1"/>
    <property type="molecule type" value="Genomic_DNA"/>
</dbReference>
<keyword evidence="4" id="KW-1185">Reference proteome</keyword>
<keyword evidence="1" id="KW-1133">Transmembrane helix</keyword>
<dbReference type="AlphaFoldDB" id="A0A6A5UN64"/>
<feature type="transmembrane region" description="Helical" evidence="1">
    <location>
        <begin position="12"/>
        <end position="28"/>
    </location>
</feature>
<evidence type="ECO:0000256" key="1">
    <source>
        <dbReference type="SAM" id="Phobius"/>
    </source>
</evidence>
<sequence length="444" mass="51170">MARCATMTFRNLVLSFVVITIFFIAVFYRDAHAPARLRVVASVREGEKRPSGAKYFFEKLDLEEKDCRRLFPGIFPAINYAMDRGKFILEKSDADYTGLVQGRIHDNKLYILTTSPDHIPRILHQRTAILSQLHRALLTSPSKLPNTHFSFVTNDEPKNNTWSFSRPNKQSTYNVWPMPSFAFWAWPPQIGTFDDVLSRIDVVEASKPFEEKDDRVVWRGTPWFNSLGNPQLRQDLLRVARGREWADVEALNVSTGMPIEDFCGYKYVVYTEGITYSGRLPYHQACESVLLTAPLTHLTHTAWWMKPIFAEDLMASFVNPATPSKEPNSGKEYTIPSLLPTTKDWREANAVYTSRNFDDLEATVSFLHQQPHVARRIARNQRGLVAKYGYMSPAAETCYWRGLIRGWASRAEVDEGWVDEMGERYEMWLLREVEIREGGRRPGR</sequence>
<proteinExistence type="predicted"/>
<protein>
    <recommendedName>
        <fullName evidence="2">Glycosyl transferase CAP10 domain-containing protein</fullName>
    </recommendedName>
</protein>
<organism evidence="3 4">
    <name type="scientific">Byssothecium circinans</name>
    <dbReference type="NCBI Taxonomy" id="147558"/>
    <lineage>
        <taxon>Eukaryota</taxon>
        <taxon>Fungi</taxon>
        <taxon>Dikarya</taxon>
        <taxon>Ascomycota</taxon>
        <taxon>Pezizomycotina</taxon>
        <taxon>Dothideomycetes</taxon>
        <taxon>Pleosporomycetidae</taxon>
        <taxon>Pleosporales</taxon>
        <taxon>Massarineae</taxon>
        <taxon>Massarinaceae</taxon>
        <taxon>Byssothecium</taxon>
    </lineage>
</organism>
<name>A0A6A5UN64_9PLEO</name>
<evidence type="ECO:0000259" key="2">
    <source>
        <dbReference type="SMART" id="SM00672"/>
    </source>
</evidence>
<dbReference type="InterPro" id="IPR006598">
    <property type="entry name" value="CAP10"/>
</dbReference>
<dbReference type="SMART" id="SM00672">
    <property type="entry name" value="CAP10"/>
    <property type="match status" value="1"/>
</dbReference>
<feature type="non-terminal residue" evidence="3">
    <location>
        <position position="1"/>
    </location>
</feature>
<keyword evidence="1" id="KW-0472">Membrane</keyword>
<dbReference type="PANTHER" id="PTHR12203:SF63">
    <property type="entry name" value="GLYCOSYL TRANSFERASE CAP10 DOMAIN-CONTAINING PROTEIN"/>
    <property type="match status" value="1"/>
</dbReference>
<gene>
    <name evidence="3" type="ORF">CC80DRAFT_462678</name>
</gene>
<accession>A0A6A5UN64</accession>
<keyword evidence="1" id="KW-0812">Transmembrane</keyword>
<feature type="domain" description="Glycosyl transferase CAP10" evidence="2">
    <location>
        <begin position="143"/>
        <end position="407"/>
    </location>
</feature>
<dbReference type="OrthoDB" id="202415at2759"/>
<evidence type="ECO:0000313" key="4">
    <source>
        <dbReference type="Proteomes" id="UP000800035"/>
    </source>
</evidence>